<organism evidence="3 4">
    <name type="scientific">Chinchilla lanigera</name>
    <name type="common">Long-tailed chinchilla</name>
    <name type="synonym">Chinchilla villidera</name>
    <dbReference type="NCBI Taxonomy" id="34839"/>
    <lineage>
        <taxon>Eukaryota</taxon>
        <taxon>Metazoa</taxon>
        <taxon>Chordata</taxon>
        <taxon>Craniata</taxon>
        <taxon>Vertebrata</taxon>
        <taxon>Euteleostomi</taxon>
        <taxon>Mammalia</taxon>
        <taxon>Eutheria</taxon>
        <taxon>Euarchontoglires</taxon>
        <taxon>Glires</taxon>
        <taxon>Rodentia</taxon>
        <taxon>Hystricomorpha</taxon>
        <taxon>Chinchillidae</taxon>
        <taxon>Chinchilla</taxon>
    </lineage>
</organism>
<evidence type="ECO:0000313" key="4">
    <source>
        <dbReference type="Proteomes" id="UP000694398"/>
    </source>
</evidence>
<reference evidence="3" key="1">
    <citation type="submission" date="2025-08" db="UniProtKB">
        <authorList>
            <consortium name="Ensembl"/>
        </authorList>
    </citation>
    <scope>IDENTIFICATION</scope>
</reference>
<dbReference type="InterPro" id="IPR003113">
    <property type="entry name" value="PI3K_ABD"/>
</dbReference>
<evidence type="ECO:0000259" key="2">
    <source>
        <dbReference type="PROSITE" id="PS51544"/>
    </source>
</evidence>
<name>A0A8C2UZF9_CHILA</name>
<dbReference type="OMA" id="KGCKQHV"/>
<dbReference type="GeneTree" id="ENSGT00940000157522"/>
<comment type="similarity">
    <text evidence="1">Belongs to the PI3/PI4-kinase family.</text>
</comment>
<keyword evidence="4" id="KW-1185">Reference proteome</keyword>
<dbReference type="AlphaFoldDB" id="A0A8C2UZF9"/>
<protein>
    <submittedName>
        <fullName evidence="3">Phosphatidylinositol-4,5-bisphosphate 3-kinase catalytic subunit beta</fullName>
    </submittedName>
</protein>
<sequence>MPPAMADTLDIWAVDSQLASDGTIPVDFLLPTGIYIQLEVPREATISFIKQLLWKQVHNYPMFNLLMD</sequence>
<accession>A0A8C2UZF9</accession>
<dbReference type="Pfam" id="PF02192">
    <property type="entry name" value="PI3K_p85B"/>
    <property type="match status" value="1"/>
</dbReference>
<reference evidence="3" key="2">
    <citation type="submission" date="2025-09" db="UniProtKB">
        <authorList>
            <consortium name="Ensembl"/>
        </authorList>
    </citation>
    <scope>IDENTIFICATION</scope>
</reference>
<feature type="domain" description="PI3K-ABD" evidence="2">
    <location>
        <begin position="20"/>
        <end position="68"/>
    </location>
</feature>
<proteinExistence type="inferred from homology"/>
<dbReference type="Proteomes" id="UP000694398">
    <property type="component" value="Unassembled WGS sequence"/>
</dbReference>
<evidence type="ECO:0000313" key="3">
    <source>
        <dbReference type="Ensembl" id="ENSCLAP00000005401.1"/>
    </source>
</evidence>
<evidence type="ECO:0000256" key="1">
    <source>
        <dbReference type="PROSITE-ProRule" id="PRU00877"/>
    </source>
</evidence>
<dbReference type="Gene3D" id="3.10.20.90">
    <property type="entry name" value="Phosphatidylinositol 3-kinase Catalytic Subunit, Chain A, domain 1"/>
    <property type="match status" value="1"/>
</dbReference>
<gene>
    <name evidence="3" type="primary">PIK3CB</name>
</gene>
<dbReference type="PROSITE" id="PS51544">
    <property type="entry name" value="PI3K_ABD"/>
    <property type="match status" value="1"/>
</dbReference>
<dbReference type="Ensembl" id="ENSCLAT00000005497.1">
    <property type="protein sequence ID" value="ENSCLAP00000005401.1"/>
    <property type="gene ID" value="ENSCLAG00000003835.1"/>
</dbReference>